<gene>
    <name evidence="3" type="ORF">D0Z07_7305</name>
</gene>
<dbReference type="Gene3D" id="3.90.180.10">
    <property type="entry name" value="Medium-chain alcohol dehydrogenases, catalytic domain"/>
    <property type="match status" value="1"/>
</dbReference>
<dbReference type="InterPro" id="IPR041694">
    <property type="entry name" value="ADH_N_2"/>
</dbReference>
<dbReference type="Pfam" id="PF00107">
    <property type="entry name" value="ADH_zinc_N"/>
    <property type="match status" value="1"/>
</dbReference>
<evidence type="ECO:0000313" key="4">
    <source>
        <dbReference type="Proteomes" id="UP000785200"/>
    </source>
</evidence>
<dbReference type="SMART" id="SM00829">
    <property type="entry name" value="PKS_ER"/>
    <property type="match status" value="1"/>
</dbReference>
<sequence length="363" mass="39339">MGKAYQRPKNIMAQQSYQSVVLAKRPKSLIVPGETFELKTNPMVTEKDLKDEQVLVESLYLSLDPAMRGWLNDARSYVPPVQIGEIMRGAVLGKVLATKSTKLPVGSYVTCVSGWTEVAIVKAKDATLLEVPPNGKPTDAMGILGMTGMTAYFGIIDIGQVKAGDFVVVSGAAGATGSVVCQIAKLKGAKVLGIAGSEDKVQWLKELGCDDALNYKDGEFAKKFKAATKDLIDVFFDNVGGEVLDLALSRAKAHSRFVMCGAISQYNSAEAVGPKNITMVIAMRIKMEGFIVFDYASKFPEARKEIMQWLAEGKLQRKETIVKGGLPAAEQALLDLYKGINTGMEITRGGKSRWKCWVSVVNI</sequence>
<feature type="non-terminal residue" evidence="3">
    <location>
        <position position="1"/>
    </location>
</feature>
<dbReference type="Pfam" id="PF16884">
    <property type="entry name" value="ADH_N_2"/>
    <property type="match status" value="1"/>
</dbReference>
<dbReference type="CDD" id="cd05288">
    <property type="entry name" value="PGDH"/>
    <property type="match status" value="1"/>
</dbReference>
<dbReference type="InterPro" id="IPR011032">
    <property type="entry name" value="GroES-like_sf"/>
</dbReference>
<evidence type="ECO:0000313" key="3">
    <source>
        <dbReference type="EMBL" id="KAG0647145.1"/>
    </source>
</evidence>
<dbReference type="SUPFAM" id="SSF50129">
    <property type="entry name" value="GroES-like"/>
    <property type="match status" value="1"/>
</dbReference>
<dbReference type="InterPro" id="IPR036291">
    <property type="entry name" value="NAD(P)-bd_dom_sf"/>
</dbReference>
<dbReference type="OrthoDB" id="809632at2759"/>
<dbReference type="SUPFAM" id="SSF51735">
    <property type="entry name" value="NAD(P)-binding Rossmann-fold domains"/>
    <property type="match status" value="1"/>
</dbReference>
<dbReference type="InterPro" id="IPR013149">
    <property type="entry name" value="ADH-like_C"/>
</dbReference>
<dbReference type="EMBL" id="VNKQ01000013">
    <property type="protein sequence ID" value="KAG0647145.1"/>
    <property type="molecule type" value="Genomic_DNA"/>
</dbReference>
<comment type="caution">
    <text evidence="3">The sequence shown here is derived from an EMBL/GenBank/DDBJ whole genome shotgun (WGS) entry which is preliminary data.</text>
</comment>
<dbReference type="Proteomes" id="UP000785200">
    <property type="component" value="Unassembled WGS sequence"/>
</dbReference>
<dbReference type="GO" id="GO:0016628">
    <property type="term" value="F:oxidoreductase activity, acting on the CH-CH group of donors, NAD or NADP as acceptor"/>
    <property type="evidence" value="ECO:0007669"/>
    <property type="project" value="InterPro"/>
</dbReference>
<evidence type="ECO:0000256" key="1">
    <source>
        <dbReference type="ARBA" id="ARBA00023002"/>
    </source>
</evidence>
<dbReference type="InterPro" id="IPR020843">
    <property type="entry name" value="ER"/>
</dbReference>
<dbReference type="Gene3D" id="3.40.50.720">
    <property type="entry name" value="NAD(P)-binding Rossmann-like Domain"/>
    <property type="match status" value="1"/>
</dbReference>
<dbReference type="InterPro" id="IPR045010">
    <property type="entry name" value="MDR_fam"/>
</dbReference>
<protein>
    <submittedName>
        <fullName evidence="3">NADP-dependent oxidoreductase</fullName>
    </submittedName>
</protein>
<feature type="domain" description="Enoyl reductase (ER)" evidence="2">
    <location>
        <begin position="33"/>
        <end position="347"/>
    </location>
</feature>
<evidence type="ECO:0000259" key="2">
    <source>
        <dbReference type="SMART" id="SM00829"/>
    </source>
</evidence>
<dbReference type="AlphaFoldDB" id="A0A9P7AV94"/>
<proteinExistence type="predicted"/>
<keyword evidence="4" id="KW-1185">Reference proteome</keyword>
<reference evidence="3" key="1">
    <citation type="submission" date="2019-07" db="EMBL/GenBank/DDBJ databases">
        <title>Hyphodiscus hymeniophilus genome sequencing and assembly.</title>
        <authorList>
            <person name="Kramer G."/>
            <person name="Nodwell J."/>
        </authorList>
    </citation>
    <scope>NUCLEOTIDE SEQUENCE</scope>
    <source>
        <strain evidence="3">ATCC 34498</strain>
    </source>
</reference>
<keyword evidence="1" id="KW-0560">Oxidoreductase</keyword>
<dbReference type="PANTHER" id="PTHR43205">
    <property type="entry name" value="PROSTAGLANDIN REDUCTASE"/>
    <property type="match status" value="1"/>
</dbReference>
<dbReference type="PANTHER" id="PTHR43205:SF42">
    <property type="entry name" value="ALCOHOL DEHYDROGENASE, ZINC-CONTAINING (AFU_ORTHOLOGUE AFUA_7G04530)"/>
    <property type="match status" value="1"/>
</dbReference>
<name>A0A9P7AV94_9HELO</name>
<accession>A0A9P7AV94</accession>
<organism evidence="3 4">
    <name type="scientific">Hyphodiscus hymeniophilus</name>
    <dbReference type="NCBI Taxonomy" id="353542"/>
    <lineage>
        <taxon>Eukaryota</taxon>
        <taxon>Fungi</taxon>
        <taxon>Dikarya</taxon>
        <taxon>Ascomycota</taxon>
        <taxon>Pezizomycotina</taxon>
        <taxon>Leotiomycetes</taxon>
        <taxon>Helotiales</taxon>
        <taxon>Hyphodiscaceae</taxon>
        <taxon>Hyphodiscus</taxon>
    </lineage>
</organism>
<dbReference type="FunFam" id="3.40.50.720:FF:000121">
    <property type="entry name" value="Prostaglandin reductase 2"/>
    <property type="match status" value="1"/>
</dbReference>